<dbReference type="Gene3D" id="1.10.287.130">
    <property type="match status" value="1"/>
</dbReference>
<feature type="transmembrane region" description="Helical" evidence="10">
    <location>
        <begin position="20"/>
        <end position="37"/>
    </location>
</feature>
<evidence type="ECO:0000256" key="9">
    <source>
        <dbReference type="ARBA" id="ARBA00023136"/>
    </source>
</evidence>
<dbReference type="Proteomes" id="UP000192917">
    <property type="component" value="Unassembled WGS sequence"/>
</dbReference>
<keyword evidence="7 12" id="KW-0418">Kinase</keyword>
<keyword evidence="8 10" id="KW-1133">Transmembrane helix</keyword>
<evidence type="ECO:0000256" key="8">
    <source>
        <dbReference type="ARBA" id="ARBA00022989"/>
    </source>
</evidence>
<dbReference type="InterPro" id="IPR036097">
    <property type="entry name" value="HisK_dim/P_sf"/>
</dbReference>
<keyword evidence="4" id="KW-0597">Phosphoprotein</keyword>
<dbReference type="PROSITE" id="PS50109">
    <property type="entry name" value="HIS_KIN"/>
    <property type="match status" value="1"/>
</dbReference>
<dbReference type="InterPro" id="IPR005467">
    <property type="entry name" value="His_kinase_dom"/>
</dbReference>
<name>A0A1Y6CC85_9PROT</name>
<dbReference type="AlphaFoldDB" id="A0A1Y6CC85"/>
<evidence type="ECO:0000313" key="12">
    <source>
        <dbReference type="EMBL" id="SMF54255.1"/>
    </source>
</evidence>
<dbReference type="Pfam" id="PF02518">
    <property type="entry name" value="HATPase_c"/>
    <property type="match status" value="1"/>
</dbReference>
<dbReference type="EMBL" id="FWZX01000019">
    <property type="protein sequence ID" value="SMF54255.1"/>
    <property type="molecule type" value="Genomic_DNA"/>
</dbReference>
<keyword evidence="9 10" id="KW-0472">Membrane</keyword>
<evidence type="ECO:0000256" key="7">
    <source>
        <dbReference type="ARBA" id="ARBA00022777"/>
    </source>
</evidence>
<keyword evidence="13" id="KW-1185">Reference proteome</keyword>
<evidence type="ECO:0000259" key="11">
    <source>
        <dbReference type="PROSITE" id="PS50109"/>
    </source>
</evidence>
<evidence type="ECO:0000256" key="1">
    <source>
        <dbReference type="ARBA" id="ARBA00000085"/>
    </source>
</evidence>
<comment type="catalytic activity">
    <reaction evidence="1">
        <text>ATP + protein L-histidine = ADP + protein N-phospho-L-histidine.</text>
        <dbReference type="EC" id="2.7.13.3"/>
    </reaction>
</comment>
<protein>
    <recommendedName>
        <fullName evidence="3">histidine kinase</fullName>
        <ecNumber evidence="3">2.7.13.3</ecNumber>
    </recommendedName>
</protein>
<evidence type="ECO:0000256" key="10">
    <source>
        <dbReference type="SAM" id="Phobius"/>
    </source>
</evidence>
<reference evidence="12 13" key="1">
    <citation type="submission" date="2017-04" db="EMBL/GenBank/DDBJ databases">
        <authorList>
            <person name="Afonso C.L."/>
            <person name="Miller P.J."/>
            <person name="Scott M.A."/>
            <person name="Spackman E."/>
            <person name="Goraichik I."/>
            <person name="Dimitrov K.M."/>
            <person name="Suarez D.L."/>
            <person name="Swayne D.E."/>
        </authorList>
    </citation>
    <scope>NUCLEOTIDE SEQUENCE [LARGE SCALE GENOMIC DNA]</scope>
    <source>
        <strain evidence="12 13">USBA 355</strain>
    </source>
</reference>
<dbReference type="PANTHER" id="PTHR45436">
    <property type="entry name" value="SENSOR HISTIDINE KINASE YKOH"/>
    <property type="match status" value="1"/>
</dbReference>
<keyword evidence="6 10" id="KW-0812">Transmembrane</keyword>
<evidence type="ECO:0000313" key="13">
    <source>
        <dbReference type="Proteomes" id="UP000192917"/>
    </source>
</evidence>
<dbReference type="EC" id="2.7.13.3" evidence="3"/>
<dbReference type="InterPro" id="IPR003594">
    <property type="entry name" value="HATPase_dom"/>
</dbReference>
<dbReference type="Gene3D" id="3.30.565.10">
    <property type="entry name" value="Histidine kinase-like ATPase, C-terminal domain"/>
    <property type="match status" value="1"/>
</dbReference>
<dbReference type="RefSeq" id="WP_085124601.1">
    <property type="nucleotide sequence ID" value="NZ_FWZX01000019.1"/>
</dbReference>
<dbReference type="GO" id="GO:0005886">
    <property type="term" value="C:plasma membrane"/>
    <property type="evidence" value="ECO:0007669"/>
    <property type="project" value="TreeGrafter"/>
</dbReference>
<evidence type="ECO:0000256" key="2">
    <source>
        <dbReference type="ARBA" id="ARBA00004370"/>
    </source>
</evidence>
<dbReference type="Gene3D" id="6.10.340.10">
    <property type="match status" value="1"/>
</dbReference>
<gene>
    <name evidence="12" type="ORF">SAMN05428998_119107</name>
</gene>
<evidence type="ECO:0000256" key="6">
    <source>
        <dbReference type="ARBA" id="ARBA00022692"/>
    </source>
</evidence>
<dbReference type="SUPFAM" id="SSF55874">
    <property type="entry name" value="ATPase domain of HSP90 chaperone/DNA topoisomerase II/histidine kinase"/>
    <property type="match status" value="1"/>
</dbReference>
<evidence type="ECO:0000256" key="5">
    <source>
        <dbReference type="ARBA" id="ARBA00022679"/>
    </source>
</evidence>
<comment type="subcellular location">
    <subcellularLocation>
        <location evidence="2">Membrane</location>
    </subcellularLocation>
</comment>
<dbReference type="InterPro" id="IPR036890">
    <property type="entry name" value="HATPase_C_sf"/>
</dbReference>
<dbReference type="CDD" id="cd00082">
    <property type="entry name" value="HisKA"/>
    <property type="match status" value="1"/>
</dbReference>
<feature type="domain" description="Histidine kinase" evidence="11">
    <location>
        <begin position="271"/>
        <end position="477"/>
    </location>
</feature>
<feature type="transmembrane region" description="Helical" evidence="10">
    <location>
        <begin position="172"/>
        <end position="195"/>
    </location>
</feature>
<dbReference type="GO" id="GO:0000155">
    <property type="term" value="F:phosphorelay sensor kinase activity"/>
    <property type="evidence" value="ECO:0007669"/>
    <property type="project" value="InterPro"/>
</dbReference>
<dbReference type="SMART" id="SM00387">
    <property type="entry name" value="HATPase_c"/>
    <property type="match status" value="1"/>
</dbReference>
<accession>A0A1Y6CC85</accession>
<dbReference type="InterPro" id="IPR003661">
    <property type="entry name" value="HisK_dim/P_dom"/>
</dbReference>
<dbReference type="InterPro" id="IPR004358">
    <property type="entry name" value="Sig_transdc_His_kin-like_C"/>
</dbReference>
<keyword evidence="5" id="KW-0808">Transferase</keyword>
<dbReference type="SUPFAM" id="SSF47384">
    <property type="entry name" value="Homodimeric domain of signal transducing histidine kinase"/>
    <property type="match status" value="1"/>
</dbReference>
<organism evidence="12 13">
    <name type="scientific">Tistlia consotensis USBA 355</name>
    <dbReference type="NCBI Taxonomy" id="560819"/>
    <lineage>
        <taxon>Bacteria</taxon>
        <taxon>Pseudomonadati</taxon>
        <taxon>Pseudomonadota</taxon>
        <taxon>Alphaproteobacteria</taxon>
        <taxon>Rhodospirillales</taxon>
        <taxon>Rhodovibrionaceae</taxon>
        <taxon>Tistlia</taxon>
    </lineage>
</organism>
<sequence>MTGRLPHPRNWPVTVKVPVLVAGLMVIVSLLVTDRVLERLVETQERHLDALAGTYLDGLSSAVLPDVLRADVWEVFDALDRARLLYQDLNAVETIVTDTDGGVIAASDPRRHPSRSRIADERYEALPPGHVLIDERRGEARVRRILTYQARPVGAIDARLDVSGLLAERREVLTTLLLTNLALTLLMAAVGYLAVRRMMRPVQVLSDHLSQGQQGRMVLIPDRELAAPGTEFGQLFRRYNAMASAVNEREMLSEQLAREETLASLGRLASGMAHEINNPLGGLFNTIDTLRRHGEKQEVRERSIELLGRGLAGIRDVVRASLVAYRSDRAAAALTREDLEDLRVLVEPELRRKRLRIDWDNRVEGPLALPGGAVRDVLLNLLLNACAATPEGGRIGFEATTGHRVLRLVVEDEGPGLPDKALAYLSNPQASRAPVEDRSGLGLWMVRRLVDERGGSLEARNKEAGGAWVGLTLPERAPEKAEELRHVA</sequence>
<dbReference type="PRINTS" id="PR00344">
    <property type="entry name" value="BCTRLSENSOR"/>
</dbReference>
<dbReference type="PANTHER" id="PTHR45436:SF5">
    <property type="entry name" value="SENSOR HISTIDINE KINASE TRCS"/>
    <property type="match status" value="1"/>
</dbReference>
<dbReference type="InterPro" id="IPR050428">
    <property type="entry name" value="TCS_sensor_his_kinase"/>
</dbReference>
<evidence type="ECO:0000256" key="4">
    <source>
        <dbReference type="ARBA" id="ARBA00022553"/>
    </source>
</evidence>
<proteinExistence type="predicted"/>
<dbReference type="SMART" id="SM00388">
    <property type="entry name" value="HisKA"/>
    <property type="match status" value="1"/>
</dbReference>
<dbReference type="STRING" id="560819.SAMN05428998_119107"/>
<evidence type="ECO:0000256" key="3">
    <source>
        <dbReference type="ARBA" id="ARBA00012438"/>
    </source>
</evidence>